<evidence type="ECO:0000256" key="11">
    <source>
        <dbReference type="SAM" id="Coils"/>
    </source>
</evidence>
<name>A0A9N9KT72_9HELO</name>
<feature type="compositionally biased region" description="Basic and acidic residues" evidence="12">
    <location>
        <begin position="141"/>
        <end position="152"/>
    </location>
</feature>
<sequence>MNLAKKTDGFPRRVQNKYCATTTVTSLVKGLIDTMSASGTDAKSNGSAKSRDHNQGNQDRKYTLEQKTAVLRVRRCAPTAFYEILGIEDVRATVTESEIKKAYRKLSLLTHPDKNGHEHADEAFKMVSRAFGVLGDKEKRQKYDRYGGDPDSRFGGGAPQPGPFSGFSQRQSSARGQQRGGGGGMWEEEITPEEMFNRFFGGGLGGAFGGGGGIFGDGPGGPGFVFNMNGGPGIRVQQFGGARPRRRPRDPNAPPEPPPTLSSVLTGLLPLLLIFVLPLLSSLFSGSSPSGPEMRFDQAVPPHTMPRHSKHYKKEYWINPVQVEGYTARKLVELDSRADNVYVNELKILCQDERDKRDQLIQDAQGWFGIDRAKMHEAKRNDSLPLFLFNWRLFHCTSIALAHKHLPSGAINHLANQEITTLIASMDSNDQQPPPPPEAPDKEKMDQIRQRRMQKLGGSSASTSKSEGPAEGTASSSNPQASSSTPNPPANAEPAQKTRITIKPASSSAAPENPFAKLTAQASTGPKITVRKAEERSMKRTRAELDEIQNPSAPLAKRPATGENMEDWENRVLSQLFRLTLDSDQQVDSSNHRLIYLPNLRSELEEEKLPLRLTKDRLDSAILEAASTIPAQKSVLDYLLPCWKRVIKAQRAQKVNVTGRDEVLKEARRLCMSHCIFAAEMPELYGRESNPATDSLTPHFLFEAAEDKGICPDFLIEAVSRFEEDDTVKLMLTKAVAGLSLQLSNMTMNDNYKPYINALKQLAQFSKIVVAIAADPLFQMATSAPGIERHTLLGPFFRISPLQKEVCKEYFASPKSMDKTHIRTSQEALRLTLQTHQRDLLDITNSFVKAGPASRNKILDWFAYIVNSNHKRRAMRPDKTQLSSDGFLINVTVVLDGLCEPFMDTTFSKISRIEPEYLRRNPRVNIADETKLNADQEASDEFYKVQVGGASNFISEVFFLNLAAHHYGSEATNSGLKSLDKDIKYLQSKLEEFERERSKYASNPVQAAQFEAQFKKYNDILMESMQTKLAIEGVLFDKAMQTKSLLFMRYVTVWLLRVATQSEYTPDKTIQLPLKSEQPDVFKFLPEYVLEDIVGNFNFIFRFMPDVMISAFGDEIIVFCITFLTNSEYIKNPYLKAKLVSLLFHGTWPVYHRTKGILGDSLTGTKFANDHLLHALIKFYIEVESTGAHTQFYDKFNIRYEIFQVIKCIWTNDVYKQRLTQESKTNIEFFLRFVNLLLNDATYVLDEALTKFPKIHDLQRELDDTSLDPEARTAKEEELKTAEGQAQQYMQLTNETVSMMKLFTKNLSGSFTMPEIVDRVAAMVDYTLDTIVGPKSANLKVKDPQKYHFEPRTLLSEFIDIYLNLGVSEEFVNAVARDGRSYKPENFDNASRILQRYNMRSGEDIAKWENLKKKFAIAKQLEDENEGDLGEIPDEFADPIMAILMENPVILPTSKQTLDRSTILTHLLSDPHDPFNRMALKIEDVVEDLELKERVRVWKAGRIAAGKMARKDKMDESEG</sequence>
<dbReference type="InterPro" id="IPR001623">
    <property type="entry name" value="DnaJ_domain"/>
</dbReference>
<protein>
    <recommendedName>
        <fullName evidence="17">Ubiquitin conjugation factor E4</fullName>
    </recommendedName>
</protein>
<evidence type="ECO:0000259" key="13">
    <source>
        <dbReference type="PROSITE" id="PS50076"/>
    </source>
</evidence>
<feature type="region of interest" description="Disordered" evidence="12">
    <location>
        <begin position="38"/>
        <end position="60"/>
    </location>
</feature>
<comment type="caution">
    <text evidence="15">The sequence shown here is derived from an EMBL/GenBank/DDBJ whole genome shotgun (WGS) entry which is preliminary data.</text>
</comment>
<comment type="similarity">
    <text evidence="5">Belongs to the ubiquitin conjugation factor E4 family.</text>
</comment>
<evidence type="ECO:0000256" key="7">
    <source>
        <dbReference type="ARBA" id="ARBA00022679"/>
    </source>
</evidence>
<feature type="compositionally biased region" description="Polar residues" evidence="12">
    <location>
        <begin position="457"/>
        <end position="466"/>
    </location>
</feature>
<feature type="region of interest" description="Disordered" evidence="12">
    <location>
        <begin position="235"/>
        <end position="261"/>
    </location>
</feature>
<feature type="compositionally biased region" description="Basic and acidic residues" evidence="12">
    <location>
        <begin position="439"/>
        <end position="449"/>
    </location>
</feature>
<dbReference type="OrthoDB" id="20295at2759"/>
<dbReference type="GO" id="GO:0005737">
    <property type="term" value="C:cytoplasm"/>
    <property type="evidence" value="ECO:0007669"/>
    <property type="project" value="UniProtKB-SubCell"/>
</dbReference>
<organism evidence="15 16">
    <name type="scientific">Hymenoscyphus fraxineus</name>
    <dbReference type="NCBI Taxonomy" id="746836"/>
    <lineage>
        <taxon>Eukaryota</taxon>
        <taxon>Fungi</taxon>
        <taxon>Dikarya</taxon>
        <taxon>Ascomycota</taxon>
        <taxon>Pezizomycotina</taxon>
        <taxon>Leotiomycetes</taxon>
        <taxon>Helotiales</taxon>
        <taxon>Helotiaceae</taxon>
        <taxon>Hymenoscyphus</taxon>
    </lineage>
</organism>
<accession>A0A9N9KT72</accession>
<evidence type="ECO:0000256" key="9">
    <source>
        <dbReference type="ARBA" id="ARBA00023110"/>
    </source>
</evidence>
<dbReference type="PROSITE" id="PS50076">
    <property type="entry name" value="DNAJ_2"/>
    <property type="match status" value="1"/>
</dbReference>
<evidence type="ECO:0000259" key="14">
    <source>
        <dbReference type="PROSITE" id="PS51698"/>
    </source>
</evidence>
<keyword evidence="9" id="KW-0413">Isomerase</keyword>
<keyword evidence="6" id="KW-0963">Cytoplasm</keyword>
<dbReference type="GO" id="GO:0003755">
    <property type="term" value="F:peptidyl-prolyl cis-trans isomerase activity"/>
    <property type="evidence" value="ECO:0007669"/>
    <property type="project" value="UniProtKB-KW"/>
</dbReference>
<dbReference type="InterPro" id="IPR036869">
    <property type="entry name" value="J_dom_sf"/>
</dbReference>
<feature type="coiled-coil region" evidence="11">
    <location>
        <begin position="976"/>
        <end position="1003"/>
    </location>
</feature>
<dbReference type="GO" id="GO:0006511">
    <property type="term" value="P:ubiquitin-dependent protein catabolic process"/>
    <property type="evidence" value="ECO:0007669"/>
    <property type="project" value="InterPro"/>
</dbReference>
<keyword evidence="11" id="KW-0175">Coiled coil</keyword>
<dbReference type="Gene3D" id="3.30.40.10">
    <property type="entry name" value="Zinc/RING finger domain, C3HC4 (zinc finger)"/>
    <property type="match status" value="1"/>
</dbReference>
<evidence type="ECO:0000256" key="5">
    <source>
        <dbReference type="ARBA" id="ARBA00007434"/>
    </source>
</evidence>
<dbReference type="SUPFAM" id="SSF57850">
    <property type="entry name" value="RING/U-box"/>
    <property type="match status" value="1"/>
</dbReference>
<evidence type="ECO:0000256" key="4">
    <source>
        <dbReference type="ARBA" id="ARBA00004906"/>
    </source>
</evidence>
<dbReference type="Pfam" id="PF09320">
    <property type="entry name" value="DUF1977"/>
    <property type="match status" value="1"/>
</dbReference>
<dbReference type="FunFam" id="1.10.287.110:FF:000069">
    <property type="entry name" value="ER associated DnaJ chaperone"/>
    <property type="match status" value="1"/>
</dbReference>
<dbReference type="SUPFAM" id="SSF46565">
    <property type="entry name" value="Chaperone J-domain"/>
    <property type="match status" value="1"/>
</dbReference>
<keyword evidence="8" id="KW-0833">Ubl conjugation pathway</keyword>
<dbReference type="InterPro" id="IPR013083">
    <property type="entry name" value="Znf_RING/FYVE/PHD"/>
</dbReference>
<evidence type="ECO:0000256" key="1">
    <source>
        <dbReference type="ARBA" id="ARBA00000900"/>
    </source>
</evidence>
<gene>
    <name evidence="15" type="ORF">HYFRA_00000998</name>
</gene>
<evidence type="ECO:0000256" key="6">
    <source>
        <dbReference type="ARBA" id="ARBA00022490"/>
    </source>
</evidence>
<dbReference type="InterPro" id="IPR015399">
    <property type="entry name" value="DUF1977_DnaJ-like"/>
</dbReference>
<feature type="compositionally biased region" description="Pro residues" evidence="12">
    <location>
        <begin position="251"/>
        <end position="260"/>
    </location>
</feature>
<keyword evidence="7" id="KW-0808">Transferase</keyword>
<dbReference type="InterPro" id="IPR003613">
    <property type="entry name" value="Ubox_domain"/>
</dbReference>
<dbReference type="PANTHER" id="PTHR13931:SF2">
    <property type="entry name" value="UBIQUITIN CONJUGATION FACTOR E4 B"/>
    <property type="match status" value="1"/>
</dbReference>
<dbReference type="SMART" id="SM00504">
    <property type="entry name" value="Ubox"/>
    <property type="match status" value="1"/>
</dbReference>
<dbReference type="EMBL" id="CAJVRL010000045">
    <property type="protein sequence ID" value="CAG8952258.1"/>
    <property type="molecule type" value="Genomic_DNA"/>
</dbReference>
<feature type="compositionally biased region" description="Basic and acidic residues" evidence="12">
    <location>
        <begin position="49"/>
        <end position="60"/>
    </location>
</feature>
<feature type="domain" description="U-box" evidence="14">
    <location>
        <begin position="1431"/>
        <end position="1505"/>
    </location>
</feature>
<evidence type="ECO:0000256" key="2">
    <source>
        <dbReference type="ARBA" id="ARBA00004123"/>
    </source>
</evidence>
<dbReference type="Gene3D" id="1.10.287.110">
    <property type="entry name" value="DnaJ domain"/>
    <property type="match status" value="1"/>
</dbReference>
<feature type="domain" description="J" evidence="13">
    <location>
        <begin position="80"/>
        <end position="147"/>
    </location>
</feature>
<dbReference type="Pfam" id="PF04564">
    <property type="entry name" value="U-box"/>
    <property type="match status" value="1"/>
</dbReference>
<evidence type="ECO:0000256" key="3">
    <source>
        <dbReference type="ARBA" id="ARBA00004496"/>
    </source>
</evidence>
<feature type="region of interest" description="Disordered" evidence="12">
    <location>
        <begin position="141"/>
        <end position="187"/>
    </location>
</feature>
<evidence type="ECO:0008006" key="17">
    <source>
        <dbReference type="Google" id="ProtNLM"/>
    </source>
</evidence>
<reference evidence="15" key="1">
    <citation type="submission" date="2021-07" db="EMBL/GenBank/DDBJ databases">
        <authorList>
            <person name="Durling M."/>
        </authorList>
    </citation>
    <scope>NUCLEOTIDE SEQUENCE</scope>
</reference>
<dbReference type="PROSITE" id="PS51698">
    <property type="entry name" value="U_BOX"/>
    <property type="match status" value="1"/>
</dbReference>
<dbReference type="GO" id="GO:0000209">
    <property type="term" value="P:protein polyubiquitination"/>
    <property type="evidence" value="ECO:0007669"/>
    <property type="project" value="TreeGrafter"/>
</dbReference>
<evidence type="ECO:0000256" key="8">
    <source>
        <dbReference type="ARBA" id="ARBA00022786"/>
    </source>
</evidence>
<evidence type="ECO:0000256" key="12">
    <source>
        <dbReference type="SAM" id="MobiDB-lite"/>
    </source>
</evidence>
<dbReference type="PRINTS" id="PR00625">
    <property type="entry name" value="JDOMAIN"/>
</dbReference>
<dbReference type="FunFam" id="3.30.40.10:FF:000055">
    <property type="entry name" value="Ubiquitin conjugation factor e4 a"/>
    <property type="match status" value="1"/>
</dbReference>
<feature type="compositionally biased region" description="Low complexity" evidence="12">
    <location>
        <begin position="474"/>
        <end position="485"/>
    </location>
</feature>
<dbReference type="CDD" id="cd06257">
    <property type="entry name" value="DnaJ"/>
    <property type="match status" value="1"/>
</dbReference>
<evidence type="ECO:0000313" key="16">
    <source>
        <dbReference type="Proteomes" id="UP000696280"/>
    </source>
</evidence>
<comment type="pathway">
    <text evidence="4">Protein modification; protein ubiquitination.</text>
</comment>
<evidence type="ECO:0000313" key="15">
    <source>
        <dbReference type="EMBL" id="CAG8952258.1"/>
    </source>
</evidence>
<keyword evidence="9" id="KW-0697">Rotamase</keyword>
<evidence type="ECO:0000256" key="10">
    <source>
        <dbReference type="ARBA" id="ARBA00023242"/>
    </source>
</evidence>
<dbReference type="SMART" id="SM00271">
    <property type="entry name" value="DnaJ"/>
    <property type="match status" value="1"/>
</dbReference>
<comment type="subcellular location">
    <subcellularLocation>
        <location evidence="3">Cytoplasm</location>
    </subcellularLocation>
    <subcellularLocation>
        <location evidence="2">Nucleus</location>
    </subcellularLocation>
</comment>
<feature type="compositionally biased region" description="Polar residues" evidence="12">
    <location>
        <begin position="38"/>
        <end position="48"/>
    </location>
</feature>
<dbReference type="Pfam" id="PF00226">
    <property type="entry name" value="DnaJ"/>
    <property type="match status" value="1"/>
</dbReference>
<feature type="region of interest" description="Disordered" evidence="12">
    <location>
        <begin position="426"/>
        <end position="538"/>
    </location>
</feature>
<dbReference type="PANTHER" id="PTHR13931">
    <property type="entry name" value="UBIQUITINATION FACTOR E4"/>
    <property type="match status" value="1"/>
</dbReference>
<proteinExistence type="inferred from homology"/>
<comment type="catalytic activity">
    <reaction evidence="1">
        <text>S-ubiquitinyl-[E2 ubiquitin-conjugating enzyme]-L-cysteine + [acceptor protein]-L-lysine = [E2 ubiquitin-conjugating enzyme]-L-cysteine + N(6)-ubiquitinyl-[acceptor protein]-L-lysine.</text>
        <dbReference type="EC" id="2.3.2.27"/>
    </reaction>
</comment>
<dbReference type="GO" id="GO:0034450">
    <property type="term" value="F:ubiquitin-ubiquitin ligase activity"/>
    <property type="evidence" value="ECO:0007669"/>
    <property type="project" value="InterPro"/>
</dbReference>
<keyword evidence="16" id="KW-1185">Reference proteome</keyword>
<dbReference type="GO" id="GO:0036503">
    <property type="term" value="P:ERAD pathway"/>
    <property type="evidence" value="ECO:0007669"/>
    <property type="project" value="InterPro"/>
</dbReference>
<dbReference type="Pfam" id="PF10408">
    <property type="entry name" value="Ufd2P_core"/>
    <property type="match status" value="1"/>
</dbReference>
<dbReference type="GO" id="GO:0000151">
    <property type="term" value="C:ubiquitin ligase complex"/>
    <property type="evidence" value="ECO:0007669"/>
    <property type="project" value="InterPro"/>
</dbReference>
<dbReference type="InterPro" id="IPR019474">
    <property type="entry name" value="Ub_conjug_fac_E4_core"/>
</dbReference>
<dbReference type="GO" id="GO:0005634">
    <property type="term" value="C:nucleus"/>
    <property type="evidence" value="ECO:0007669"/>
    <property type="project" value="UniProtKB-SubCell"/>
</dbReference>
<keyword evidence="10" id="KW-0539">Nucleus</keyword>
<feature type="compositionally biased region" description="Low complexity" evidence="12">
    <location>
        <begin position="165"/>
        <end position="177"/>
    </location>
</feature>
<dbReference type="Proteomes" id="UP000696280">
    <property type="component" value="Unassembled WGS sequence"/>
</dbReference>
<dbReference type="InterPro" id="IPR045132">
    <property type="entry name" value="UBE4"/>
</dbReference>